<dbReference type="EMBL" id="AEYP01108529">
    <property type="status" value="NOT_ANNOTATED_CDS"/>
    <property type="molecule type" value="Genomic_DNA"/>
</dbReference>
<proteinExistence type="predicted"/>
<dbReference type="Ensembl" id="ENSMPUT00000010752.1">
    <property type="protein sequence ID" value="ENSMPUP00000010580.1"/>
    <property type="gene ID" value="ENSMPUG00000010661.1"/>
</dbReference>
<evidence type="ECO:0000256" key="1">
    <source>
        <dbReference type="SAM" id="MobiDB-lite"/>
    </source>
</evidence>
<dbReference type="EMBL" id="AEYP01108528">
    <property type="status" value="NOT_ANNOTATED_CDS"/>
    <property type="molecule type" value="Genomic_DNA"/>
</dbReference>
<evidence type="ECO:0000313" key="2">
    <source>
        <dbReference type="Ensembl" id="ENSMPUP00000010580.1"/>
    </source>
</evidence>
<dbReference type="InParanoid" id="M3YGX3"/>
<dbReference type="EMBL" id="AEYP01108530">
    <property type="status" value="NOT_ANNOTATED_CDS"/>
    <property type="molecule type" value="Genomic_DNA"/>
</dbReference>
<protein>
    <submittedName>
        <fullName evidence="2">Uncharacterized protein</fullName>
    </submittedName>
</protein>
<organism evidence="2">
    <name type="scientific">Mustela putorius furo</name>
    <name type="common">European domestic ferret</name>
    <name type="synonym">Mustela furo</name>
    <dbReference type="NCBI Taxonomy" id="9669"/>
    <lineage>
        <taxon>Eukaryota</taxon>
        <taxon>Metazoa</taxon>
        <taxon>Chordata</taxon>
        <taxon>Craniata</taxon>
        <taxon>Vertebrata</taxon>
        <taxon>Euteleostomi</taxon>
        <taxon>Mammalia</taxon>
        <taxon>Eutheria</taxon>
        <taxon>Laurasiatheria</taxon>
        <taxon>Carnivora</taxon>
        <taxon>Caniformia</taxon>
        <taxon>Musteloidea</taxon>
        <taxon>Mustelidae</taxon>
        <taxon>Mustelinae</taxon>
        <taxon>Mustela</taxon>
    </lineage>
</organism>
<name>M3YGX3_MUSPF</name>
<dbReference type="AlphaFoldDB" id="M3YGX3"/>
<sequence length="162" mass="17762">MTACRGGRKPGSAQFTRTLFLPPGWSIQVRAKARPRLVWICPSRRERAPGRGLKRTCSGPRPAGTSPTGRGPSCRAATTRRNWSPKSPQVSPTGSQGTSAPRSPPLLSVVPGLAFWAVWNSRSDLKCFQIRAPCALFKCQSFPISIQKRVGHLESQRSFSYL</sequence>
<accession>M3YGX3</accession>
<feature type="compositionally biased region" description="Polar residues" evidence="1">
    <location>
        <begin position="79"/>
        <end position="101"/>
    </location>
</feature>
<feature type="region of interest" description="Disordered" evidence="1">
    <location>
        <begin position="48"/>
        <end position="103"/>
    </location>
</feature>
<dbReference type="EMBL" id="AEYP01108531">
    <property type="status" value="NOT_ANNOTATED_CDS"/>
    <property type="molecule type" value="Genomic_DNA"/>
</dbReference>
<dbReference type="HOGENOM" id="CLU_1634861_0_0_1"/>
<reference evidence="2" key="1">
    <citation type="submission" date="2024-06" db="UniProtKB">
        <authorList>
            <consortium name="Ensembl"/>
        </authorList>
    </citation>
    <scope>IDENTIFICATION</scope>
</reference>